<dbReference type="Pfam" id="PF02694">
    <property type="entry name" value="UPF0060"/>
    <property type="match status" value="1"/>
</dbReference>
<evidence type="ECO:0000256" key="4">
    <source>
        <dbReference type="ARBA" id="ARBA00023136"/>
    </source>
</evidence>
<feature type="transmembrane region" description="Helical" evidence="5">
    <location>
        <begin position="31"/>
        <end position="49"/>
    </location>
</feature>
<evidence type="ECO:0000256" key="2">
    <source>
        <dbReference type="ARBA" id="ARBA00022692"/>
    </source>
</evidence>
<dbReference type="InterPro" id="IPR003844">
    <property type="entry name" value="UPF0060"/>
</dbReference>
<evidence type="ECO:0000256" key="5">
    <source>
        <dbReference type="SAM" id="Phobius"/>
    </source>
</evidence>
<dbReference type="PANTHER" id="PTHR36116">
    <property type="entry name" value="UPF0060 MEMBRANE PROTEIN YNFA"/>
    <property type="match status" value="1"/>
</dbReference>
<keyword evidence="2 5" id="KW-0812">Transmembrane</keyword>
<sequence>MFITGLFIATALAGIIGCFLPYLGQRKSGPNWLLIPAAMSLALFVWLLALDSAASGRVYAAAALVWLRGLDGVTLSAMDWAGAGAPLLVMSITMLGWHDKA</sequence>
<dbReference type="Proteomes" id="UP001359308">
    <property type="component" value="Chromosome"/>
</dbReference>
<reference evidence="6 7" key="1">
    <citation type="submission" date="2022-09" db="EMBL/GenBank/DDBJ databases">
        <authorList>
            <person name="Giprobiosintez L."/>
        </authorList>
    </citation>
    <scope>NUCLEOTIDE SEQUENCE [LARGE SCALE GENOMIC DNA]</scope>
    <source>
        <strain evidence="7">VKPM-B-12549 (GBS-15)</strain>
    </source>
</reference>
<keyword evidence="1" id="KW-1003">Cell membrane</keyword>
<dbReference type="PANTHER" id="PTHR36116:SF1">
    <property type="entry name" value="UPF0060 MEMBRANE PROTEIN YNFA"/>
    <property type="match status" value="1"/>
</dbReference>
<name>A0ABZ2FBJ4_METCP</name>
<evidence type="ECO:0000313" key="7">
    <source>
        <dbReference type="Proteomes" id="UP001359308"/>
    </source>
</evidence>
<keyword evidence="4 5" id="KW-0472">Membrane</keyword>
<feature type="transmembrane region" description="Helical" evidence="5">
    <location>
        <begin position="80"/>
        <end position="97"/>
    </location>
</feature>
<protein>
    <submittedName>
        <fullName evidence="6">YnfA family protein</fullName>
    </submittedName>
</protein>
<evidence type="ECO:0000256" key="3">
    <source>
        <dbReference type="ARBA" id="ARBA00022989"/>
    </source>
</evidence>
<gene>
    <name evidence="6" type="ORF">N4J17_13875</name>
</gene>
<evidence type="ECO:0000256" key="1">
    <source>
        <dbReference type="ARBA" id="ARBA00022475"/>
    </source>
</evidence>
<proteinExistence type="predicted"/>
<keyword evidence="7" id="KW-1185">Reference proteome</keyword>
<dbReference type="EMBL" id="CP104311">
    <property type="protein sequence ID" value="WWF03709.1"/>
    <property type="molecule type" value="Genomic_DNA"/>
</dbReference>
<accession>A0ABZ2FBJ4</accession>
<evidence type="ECO:0000313" key="6">
    <source>
        <dbReference type="EMBL" id="WWF03709.1"/>
    </source>
</evidence>
<organism evidence="6 7">
    <name type="scientific">Methylococcus capsulatus</name>
    <dbReference type="NCBI Taxonomy" id="414"/>
    <lineage>
        <taxon>Bacteria</taxon>
        <taxon>Pseudomonadati</taxon>
        <taxon>Pseudomonadota</taxon>
        <taxon>Gammaproteobacteria</taxon>
        <taxon>Methylococcales</taxon>
        <taxon>Methylococcaceae</taxon>
        <taxon>Methylococcus</taxon>
    </lineage>
</organism>
<keyword evidence="3 5" id="KW-1133">Transmembrane helix</keyword>
<feature type="transmembrane region" description="Helical" evidence="5">
    <location>
        <begin position="6"/>
        <end position="24"/>
    </location>
</feature>